<evidence type="ECO:0000259" key="13">
    <source>
        <dbReference type="PROSITE" id="PS51843"/>
    </source>
</evidence>
<dbReference type="FunFam" id="3.30.50.10:FF:000019">
    <property type="entry name" value="Nuclear receptor subfamily 2 group E member"/>
    <property type="match status" value="1"/>
</dbReference>
<dbReference type="OrthoDB" id="5873264at2759"/>
<keyword evidence="2 10" id="KW-0479">Metal-binding</keyword>
<dbReference type="CTD" id="33823"/>
<evidence type="ECO:0000256" key="3">
    <source>
        <dbReference type="ARBA" id="ARBA00022771"/>
    </source>
</evidence>
<dbReference type="PROSITE" id="PS51030">
    <property type="entry name" value="NUCLEAR_REC_DBD_2"/>
    <property type="match status" value="1"/>
</dbReference>
<evidence type="ECO:0000313" key="15">
    <source>
        <dbReference type="Proteomes" id="UP000594260"/>
    </source>
</evidence>
<keyword evidence="9 10" id="KW-0539">Nucleus</keyword>
<dbReference type="KEGG" id="vde:111248099"/>
<dbReference type="Proteomes" id="UP000594260">
    <property type="component" value="Unplaced"/>
</dbReference>
<dbReference type="GO" id="GO:0008270">
    <property type="term" value="F:zinc ion binding"/>
    <property type="evidence" value="ECO:0007669"/>
    <property type="project" value="UniProtKB-KW"/>
</dbReference>
<feature type="compositionally biased region" description="Gly residues" evidence="11">
    <location>
        <begin position="162"/>
        <end position="171"/>
    </location>
</feature>
<dbReference type="GeneID" id="111248099"/>
<feature type="region of interest" description="Disordered" evidence="11">
    <location>
        <begin position="123"/>
        <end position="234"/>
    </location>
</feature>
<keyword evidence="4 10" id="KW-0862">Zinc</keyword>
<evidence type="ECO:0000313" key="14">
    <source>
        <dbReference type="EnsemblMetazoa" id="XP_022655606"/>
    </source>
</evidence>
<dbReference type="GO" id="GO:0006357">
    <property type="term" value="P:regulation of transcription by RNA polymerase II"/>
    <property type="evidence" value="ECO:0007669"/>
    <property type="project" value="UniProtKB-ARBA"/>
</dbReference>
<feature type="compositionally biased region" description="Low complexity" evidence="11">
    <location>
        <begin position="337"/>
        <end position="356"/>
    </location>
</feature>
<name>A0A7M7K4R7_VARDE</name>
<protein>
    <recommendedName>
        <fullName evidence="16">Nuclear receptor subfamily 2 group E member 1</fullName>
    </recommendedName>
</protein>
<keyword evidence="5 10" id="KW-0805">Transcription regulation</keyword>
<dbReference type="CDD" id="cd07163">
    <property type="entry name" value="NR_DBD_TLX"/>
    <property type="match status" value="1"/>
</dbReference>
<evidence type="ECO:0000256" key="7">
    <source>
        <dbReference type="ARBA" id="ARBA00023163"/>
    </source>
</evidence>
<evidence type="ECO:0000256" key="6">
    <source>
        <dbReference type="ARBA" id="ARBA00023125"/>
    </source>
</evidence>
<sequence>MEIEAKLSASNETFRWPWVKNANGQTLLAKCDSTIEKPRPIGGDRLLDIPCGVCGDRSSGKHYGIYSCDGCSGFFKRSIHRNRVYTCKAQGDFKGKCPIDKTHRNQCRACRLKKCFEASMNKDAVQHERGPRKPKFKDVSEMGKLPKASFFPHSRPRDSSGGPLGRAGNGGPLAPPSGSPFLPGTSLGFSPPPPFAAPSPQLGALSHPPAHSHSHSMGPLPRAPPPGLLAAAAAGGSSPLPLPPALMLNSSAGLLQMLLNPAASASGLPPPPPPPQHLSASTAGSNGLGQPQATATAEWTSPASPPPSQGLMGLTGFQRPRSPSTEDPSERPPSSCTSPLLTVSSSASESGSTSTEVRPRNMPHALVGGVSGGGTTQEVTARLLFMVIRWVKCLPTFQTLSRSDQVCLLEESWKDLFLFYMSQWSAGVDLISALPGKVSRSSTPKSPPGSPERSAVSPVNAPDVVDLNPVEIHYVQDVMRRLRQLSPDETECSCLKAIVLFKPETMGLCDTHPVEMLQDQAQCVLGDYVRHRYPRQPTRFGRLLLLLPMLRAISNAFIEKLFFKDTIGNIPIERILGDMYTMEKVEASV</sequence>
<keyword evidence="8 10" id="KW-0675">Receptor</keyword>
<dbReference type="GO" id="GO:0005634">
    <property type="term" value="C:nucleus"/>
    <property type="evidence" value="ECO:0007669"/>
    <property type="project" value="UniProtKB-SubCell"/>
</dbReference>
<dbReference type="PRINTS" id="PR00398">
    <property type="entry name" value="STRDHORMONER"/>
</dbReference>
<proteinExistence type="inferred from homology"/>
<dbReference type="Pfam" id="PF00104">
    <property type="entry name" value="Hormone_recep"/>
    <property type="match status" value="1"/>
</dbReference>
<feature type="region of interest" description="Disordered" evidence="11">
    <location>
        <begin position="263"/>
        <end position="369"/>
    </location>
</feature>
<organism evidence="14 15">
    <name type="scientific">Varroa destructor</name>
    <name type="common">Honeybee mite</name>
    <dbReference type="NCBI Taxonomy" id="109461"/>
    <lineage>
        <taxon>Eukaryota</taxon>
        <taxon>Metazoa</taxon>
        <taxon>Ecdysozoa</taxon>
        <taxon>Arthropoda</taxon>
        <taxon>Chelicerata</taxon>
        <taxon>Arachnida</taxon>
        <taxon>Acari</taxon>
        <taxon>Parasitiformes</taxon>
        <taxon>Mesostigmata</taxon>
        <taxon>Gamasina</taxon>
        <taxon>Dermanyssoidea</taxon>
        <taxon>Varroidae</taxon>
        <taxon>Varroa</taxon>
    </lineage>
</organism>
<comment type="subcellular location">
    <subcellularLocation>
        <location evidence="1 10">Nucleus</location>
    </subcellularLocation>
</comment>
<evidence type="ECO:0008006" key="16">
    <source>
        <dbReference type="Google" id="ProtNLM"/>
    </source>
</evidence>
<dbReference type="PRINTS" id="PR01282">
    <property type="entry name" value="COUPTNFACTOR"/>
</dbReference>
<dbReference type="Gene3D" id="1.10.565.10">
    <property type="entry name" value="Retinoid X Receptor"/>
    <property type="match status" value="1"/>
</dbReference>
<dbReference type="InParanoid" id="A0A7M7K4R7"/>
<evidence type="ECO:0000256" key="1">
    <source>
        <dbReference type="ARBA" id="ARBA00004123"/>
    </source>
</evidence>
<dbReference type="OMA" id="YQVQHNA"/>
<keyword evidence="3 10" id="KW-0863">Zinc-finger</keyword>
<evidence type="ECO:0000256" key="11">
    <source>
        <dbReference type="SAM" id="MobiDB-lite"/>
    </source>
</evidence>
<dbReference type="InterPro" id="IPR001723">
    <property type="entry name" value="Nuclear_hrmn_rcpt"/>
</dbReference>
<dbReference type="InterPro" id="IPR001628">
    <property type="entry name" value="Znf_hrmn_rcpt"/>
</dbReference>
<evidence type="ECO:0000256" key="8">
    <source>
        <dbReference type="ARBA" id="ARBA00023170"/>
    </source>
</evidence>
<feature type="compositionally biased region" description="Low complexity" evidence="11">
    <location>
        <begin position="206"/>
        <end position="220"/>
    </location>
</feature>
<dbReference type="SUPFAM" id="SSF57716">
    <property type="entry name" value="Glucocorticoid receptor-like (DNA-binding domain)"/>
    <property type="match status" value="1"/>
</dbReference>
<reference evidence="14" key="1">
    <citation type="submission" date="2021-01" db="UniProtKB">
        <authorList>
            <consortium name="EnsemblMetazoa"/>
        </authorList>
    </citation>
    <scope>IDENTIFICATION</scope>
</reference>
<feature type="compositionally biased region" description="Polar residues" evidence="11">
    <location>
        <begin position="321"/>
        <end position="336"/>
    </location>
</feature>
<dbReference type="SUPFAM" id="SSF48508">
    <property type="entry name" value="Nuclear receptor ligand-binding domain"/>
    <property type="match status" value="1"/>
</dbReference>
<dbReference type="PRINTS" id="PR00047">
    <property type="entry name" value="STROIDFINGER"/>
</dbReference>
<dbReference type="Pfam" id="PF00105">
    <property type="entry name" value="zf-C4"/>
    <property type="match status" value="1"/>
</dbReference>
<dbReference type="PROSITE" id="PS51843">
    <property type="entry name" value="NR_LBD"/>
    <property type="match status" value="1"/>
</dbReference>
<feature type="region of interest" description="Disordered" evidence="11">
    <location>
        <begin position="437"/>
        <end position="460"/>
    </location>
</feature>
<comment type="similarity">
    <text evidence="10">Belongs to the nuclear hormone receptor family.</text>
</comment>
<dbReference type="SMART" id="SM00399">
    <property type="entry name" value="ZnF_C4"/>
    <property type="match status" value="1"/>
</dbReference>
<feature type="domain" description="Nuclear receptor" evidence="12">
    <location>
        <begin position="48"/>
        <end position="127"/>
    </location>
</feature>
<evidence type="ECO:0000256" key="9">
    <source>
        <dbReference type="ARBA" id="ARBA00023242"/>
    </source>
</evidence>
<dbReference type="PANTHER" id="PTHR24083">
    <property type="entry name" value="NUCLEAR HORMONE RECEPTOR"/>
    <property type="match status" value="1"/>
</dbReference>
<feature type="compositionally biased region" description="Polar residues" evidence="11">
    <location>
        <begin position="282"/>
        <end position="302"/>
    </location>
</feature>
<dbReference type="GO" id="GO:0032502">
    <property type="term" value="P:developmental process"/>
    <property type="evidence" value="ECO:0007669"/>
    <property type="project" value="UniProtKB-ARBA"/>
</dbReference>
<dbReference type="EnsemblMetazoa" id="XM_022799871">
    <property type="protein sequence ID" value="XP_022655606"/>
    <property type="gene ID" value="LOC111248099"/>
</dbReference>
<feature type="compositionally biased region" description="Basic and acidic residues" evidence="11">
    <location>
        <begin position="124"/>
        <end position="141"/>
    </location>
</feature>
<keyword evidence="7 10" id="KW-0804">Transcription</keyword>
<evidence type="ECO:0000256" key="2">
    <source>
        <dbReference type="ARBA" id="ARBA00022723"/>
    </source>
</evidence>
<dbReference type="RefSeq" id="XP_022655606.1">
    <property type="nucleotide sequence ID" value="XM_022799871.1"/>
</dbReference>
<keyword evidence="6 10" id="KW-0238">DNA-binding</keyword>
<dbReference type="InterPro" id="IPR050274">
    <property type="entry name" value="Nuclear_hormone_rcpt_NR2"/>
</dbReference>
<dbReference type="AlphaFoldDB" id="A0A7M7K4R7"/>
<dbReference type="SMART" id="SM00430">
    <property type="entry name" value="HOLI"/>
    <property type="match status" value="1"/>
</dbReference>
<evidence type="ECO:0000259" key="12">
    <source>
        <dbReference type="PROSITE" id="PS51030"/>
    </source>
</evidence>
<evidence type="ECO:0000256" key="10">
    <source>
        <dbReference type="RuleBase" id="RU004334"/>
    </source>
</evidence>
<dbReference type="Gene3D" id="3.30.50.10">
    <property type="entry name" value="Erythroid Transcription Factor GATA-1, subunit A"/>
    <property type="match status" value="1"/>
</dbReference>
<feature type="domain" description="NR LBD" evidence="13">
    <location>
        <begin position="346"/>
        <end position="583"/>
    </location>
</feature>
<dbReference type="InterPro" id="IPR013088">
    <property type="entry name" value="Znf_NHR/GATA"/>
</dbReference>
<accession>A0A7M7K4R7</accession>
<dbReference type="InterPro" id="IPR035500">
    <property type="entry name" value="NHR-like_dom_sf"/>
</dbReference>
<evidence type="ECO:0000256" key="5">
    <source>
        <dbReference type="ARBA" id="ARBA00023015"/>
    </source>
</evidence>
<dbReference type="GO" id="GO:0043565">
    <property type="term" value="F:sequence-specific DNA binding"/>
    <property type="evidence" value="ECO:0007669"/>
    <property type="project" value="InterPro"/>
</dbReference>
<dbReference type="InterPro" id="IPR000536">
    <property type="entry name" value="Nucl_hrmn_rcpt_lig-bd"/>
</dbReference>
<dbReference type="PROSITE" id="PS00031">
    <property type="entry name" value="NUCLEAR_REC_DBD_1"/>
    <property type="match status" value="1"/>
</dbReference>
<evidence type="ECO:0000256" key="4">
    <source>
        <dbReference type="ARBA" id="ARBA00022833"/>
    </source>
</evidence>
<keyword evidence="15" id="KW-1185">Reference proteome</keyword>
<dbReference type="FunFam" id="1.10.565.10:FF:000038">
    <property type="entry name" value="Dissatisfaction, isoform A"/>
    <property type="match status" value="1"/>
</dbReference>
<dbReference type="GO" id="GO:0003700">
    <property type="term" value="F:DNA-binding transcription factor activity"/>
    <property type="evidence" value="ECO:0007669"/>
    <property type="project" value="InterPro"/>
</dbReference>